<sequence length="161" mass="18297">TISSQLYILPGQKGRAEAGQGLAFEDAVDMYFNVRSINDIMALILTYSLADIRTFQNLEYWLDRAIDHELISDYTNVILLGTHLDHVISLDITDNMISDGEVFVKQRIDEKLGIEMSTDRISSVKISNLNRTGIDELQDSVSKAFFRAFEIEKFTQQANLE</sequence>
<dbReference type="Gene3D" id="3.40.50.300">
    <property type="entry name" value="P-loop containing nucleotide triphosphate hydrolases"/>
    <property type="match status" value="1"/>
</dbReference>
<protein>
    <submittedName>
        <fullName evidence="1">Uncharacterized protein</fullName>
    </submittedName>
</protein>
<dbReference type="SUPFAM" id="SSF52540">
    <property type="entry name" value="P-loop containing nucleoside triphosphate hydrolases"/>
    <property type="match status" value="1"/>
</dbReference>
<comment type="caution">
    <text evidence="1">The sequence shown here is derived from an EMBL/GenBank/DDBJ whole genome shotgun (WGS) entry which is preliminary data.</text>
</comment>
<accession>X1JI97</accession>
<dbReference type="InterPro" id="IPR027417">
    <property type="entry name" value="P-loop_NTPase"/>
</dbReference>
<dbReference type="AlphaFoldDB" id="X1JI97"/>
<proteinExistence type="predicted"/>
<evidence type="ECO:0000313" key="1">
    <source>
        <dbReference type="EMBL" id="GAH81235.1"/>
    </source>
</evidence>
<dbReference type="EMBL" id="BARU01035495">
    <property type="protein sequence ID" value="GAH81235.1"/>
    <property type="molecule type" value="Genomic_DNA"/>
</dbReference>
<name>X1JI97_9ZZZZ</name>
<feature type="non-terminal residue" evidence="1">
    <location>
        <position position="1"/>
    </location>
</feature>
<gene>
    <name evidence="1" type="ORF">S03H2_55556</name>
</gene>
<reference evidence="1" key="1">
    <citation type="journal article" date="2014" name="Front. Microbiol.">
        <title>High frequency of phylogenetically diverse reductive dehalogenase-homologous genes in deep subseafloor sedimentary metagenomes.</title>
        <authorList>
            <person name="Kawai M."/>
            <person name="Futagami T."/>
            <person name="Toyoda A."/>
            <person name="Takaki Y."/>
            <person name="Nishi S."/>
            <person name="Hori S."/>
            <person name="Arai W."/>
            <person name="Tsubouchi T."/>
            <person name="Morono Y."/>
            <person name="Uchiyama I."/>
            <person name="Ito T."/>
            <person name="Fujiyama A."/>
            <person name="Inagaki F."/>
            <person name="Takami H."/>
        </authorList>
    </citation>
    <scope>NUCLEOTIDE SEQUENCE</scope>
    <source>
        <strain evidence="1">Expedition CK06-06</strain>
    </source>
</reference>
<organism evidence="1">
    <name type="scientific">marine sediment metagenome</name>
    <dbReference type="NCBI Taxonomy" id="412755"/>
    <lineage>
        <taxon>unclassified sequences</taxon>
        <taxon>metagenomes</taxon>
        <taxon>ecological metagenomes</taxon>
    </lineage>
</organism>